<evidence type="ECO:0000313" key="13">
    <source>
        <dbReference type="Proteomes" id="UP000078387"/>
    </source>
</evidence>
<dbReference type="VEuPathDB" id="AmoebaDB:EHI5A_001760"/>
<dbReference type="Pfam" id="PF04056">
    <property type="entry name" value="Ssl1"/>
    <property type="match status" value="1"/>
</dbReference>
<protein>
    <submittedName>
        <fullName evidence="12">TfIIh basal transcription factor complex subunit putative</fullName>
    </submittedName>
</protein>
<dbReference type="FunFam" id="3.30.40.10:FF:000939">
    <property type="entry name" value="TFIIH basal transcription factor complex p44 subunit, putative"/>
    <property type="match status" value="1"/>
</dbReference>
<reference evidence="12 13" key="1">
    <citation type="submission" date="2016-05" db="EMBL/GenBank/DDBJ databases">
        <title>First whole genome sequencing of Entamoeba histolytica HM1:IMSS-clone-6.</title>
        <authorList>
            <person name="Mukherjee Avik.K."/>
            <person name="Izumyama S."/>
            <person name="Nakada-Tsukui K."/>
            <person name="Nozaki T."/>
        </authorList>
    </citation>
    <scope>NUCLEOTIDE SEQUENCE [LARGE SCALE GENOMIC DNA]</scope>
    <source>
        <strain evidence="12 13">HM1:IMSS clone 6</strain>
    </source>
</reference>
<dbReference type="InterPro" id="IPR002035">
    <property type="entry name" value="VWF_A"/>
</dbReference>
<dbReference type="GO" id="GO:0006357">
    <property type="term" value="P:regulation of transcription by RNA polymerase II"/>
    <property type="evidence" value="ECO:0007669"/>
    <property type="project" value="TreeGrafter"/>
</dbReference>
<dbReference type="FunFam" id="3.40.50.410:FF:000015">
    <property type="entry name" value="General transcription factor IIH subunit 2"/>
    <property type="match status" value="1"/>
</dbReference>
<evidence type="ECO:0000256" key="3">
    <source>
        <dbReference type="ARBA" id="ARBA00022723"/>
    </source>
</evidence>
<evidence type="ECO:0000259" key="11">
    <source>
        <dbReference type="PROSITE" id="PS50234"/>
    </source>
</evidence>
<dbReference type="OMA" id="ENTICAC"/>
<dbReference type="Pfam" id="PF07975">
    <property type="entry name" value="C1_4"/>
    <property type="match status" value="1"/>
</dbReference>
<keyword evidence="8" id="KW-0804">Transcription</keyword>
<organism evidence="12 13">
    <name type="scientific">Entamoeba histolytica</name>
    <dbReference type="NCBI Taxonomy" id="5759"/>
    <lineage>
        <taxon>Eukaryota</taxon>
        <taxon>Amoebozoa</taxon>
        <taxon>Evosea</taxon>
        <taxon>Archamoebae</taxon>
        <taxon>Mastigamoebida</taxon>
        <taxon>Entamoebidae</taxon>
        <taxon>Entamoeba</taxon>
    </lineage>
</organism>
<evidence type="ECO:0000256" key="2">
    <source>
        <dbReference type="ARBA" id="ARBA00006092"/>
    </source>
</evidence>
<dbReference type="Proteomes" id="UP000078387">
    <property type="component" value="Unassembled WGS sequence"/>
</dbReference>
<proteinExistence type="inferred from homology"/>
<comment type="caution">
    <text evidence="12">The sequence shown here is derived from an EMBL/GenBank/DDBJ whole genome shotgun (WGS) entry which is preliminary data.</text>
</comment>
<keyword evidence="6" id="KW-0862">Zinc</keyword>
<dbReference type="GO" id="GO:0000439">
    <property type="term" value="C:transcription factor TFIIH core complex"/>
    <property type="evidence" value="ECO:0007669"/>
    <property type="project" value="InterPro"/>
</dbReference>
<name>A0A5K1U6T7_ENTHI</name>
<dbReference type="AlphaFoldDB" id="A0A5K1U6T7"/>
<feature type="domain" description="VWFA" evidence="11">
    <location>
        <begin position="39"/>
        <end position="215"/>
    </location>
</feature>
<evidence type="ECO:0000256" key="5">
    <source>
        <dbReference type="ARBA" id="ARBA00022771"/>
    </source>
</evidence>
<keyword evidence="4" id="KW-0227">DNA damage</keyword>
<dbReference type="GO" id="GO:0006351">
    <property type="term" value="P:DNA-templated transcription"/>
    <property type="evidence" value="ECO:0007669"/>
    <property type="project" value="InterPro"/>
</dbReference>
<dbReference type="PANTHER" id="PTHR12695">
    <property type="entry name" value="GENERAL TRANSCRIPTION FACTOR IIH SUBUNIT 2"/>
    <property type="match status" value="1"/>
</dbReference>
<evidence type="ECO:0000256" key="9">
    <source>
        <dbReference type="ARBA" id="ARBA00023204"/>
    </source>
</evidence>
<evidence type="ECO:0000256" key="10">
    <source>
        <dbReference type="ARBA" id="ARBA00023242"/>
    </source>
</evidence>
<dbReference type="VEuPathDB" id="AmoebaDB:EHI8A_040100"/>
<comment type="subcellular location">
    <subcellularLocation>
        <location evidence="1">Nucleus</location>
    </subcellularLocation>
</comment>
<dbReference type="NCBIfam" id="TIGR00622">
    <property type="entry name" value="ssl1"/>
    <property type="match status" value="1"/>
</dbReference>
<dbReference type="InterPro" id="IPR036465">
    <property type="entry name" value="vWFA_dom_sf"/>
</dbReference>
<dbReference type="VEuPathDB" id="AmoebaDB:EHI_182880"/>
<dbReference type="InterPro" id="IPR007198">
    <property type="entry name" value="Ssl1-like"/>
</dbReference>
<keyword evidence="10" id="KW-0539">Nucleus</keyword>
<dbReference type="PROSITE" id="PS50234">
    <property type="entry name" value="VWFA"/>
    <property type="match status" value="1"/>
</dbReference>
<dbReference type="InterPro" id="IPR046349">
    <property type="entry name" value="C1-like_sf"/>
</dbReference>
<comment type="similarity">
    <text evidence="2">Belongs to the GTF2H2 family.</text>
</comment>
<dbReference type="Gene3D" id="3.30.40.10">
    <property type="entry name" value="Zinc/RING finger domain, C3HC4 (zinc finger)"/>
    <property type="match status" value="1"/>
</dbReference>
<evidence type="ECO:0000256" key="6">
    <source>
        <dbReference type="ARBA" id="ARBA00022833"/>
    </source>
</evidence>
<dbReference type="InterPro" id="IPR012170">
    <property type="entry name" value="TFIIH_SSL1/p44"/>
</dbReference>
<dbReference type="GO" id="GO:0008270">
    <property type="term" value="F:zinc ion binding"/>
    <property type="evidence" value="ECO:0007669"/>
    <property type="project" value="UniProtKB-KW"/>
</dbReference>
<dbReference type="GO" id="GO:0006289">
    <property type="term" value="P:nucleotide-excision repair"/>
    <property type="evidence" value="ECO:0007669"/>
    <property type="project" value="InterPro"/>
</dbReference>
<dbReference type="SUPFAM" id="SSF57889">
    <property type="entry name" value="Cysteine-rich domain"/>
    <property type="match status" value="1"/>
</dbReference>
<gene>
    <name evidence="12" type="ORF">CL6EHI_182880</name>
</gene>
<evidence type="ECO:0000256" key="4">
    <source>
        <dbReference type="ARBA" id="ARBA00022763"/>
    </source>
</evidence>
<accession>A0A5K1U6T7</accession>
<dbReference type="InterPro" id="IPR013083">
    <property type="entry name" value="Znf_RING/FYVE/PHD"/>
</dbReference>
<dbReference type="InterPro" id="IPR004595">
    <property type="entry name" value="TFIIH_C1-like_dom"/>
</dbReference>
<dbReference type="SMART" id="SM01047">
    <property type="entry name" value="C1_4"/>
    <property type="match status" value="1"/>
</dbReference>
<evidence type="ECO:0000313" key="12">
    <source>
        <dbReference type="EMBL" id="GAT92551.1"/>
    </source>
</evidence>
<keyword evidence="7" id="KW-0805">Transcription regulation</keyword>
<keyword evidence="3" id="KW-0479">Metal-binding</keyword>
<keyword evidence="9" id="KW-0234">DNA repair</keyword>
<dbReference type="PANTHER" id="PTHR12695:SF2">
    <property type="entry name" value="GENERAL TRANSCRIPTION FACTOR IIH SUBUNIT 2-RELATED"/>
    <property type="match status" value="1"/>
</dbReference>
<evidence type="ECO:0000256" key="7">
    <source>
        <dbReference type="ARBA" id="ARBA00023015"/>
    </source>
</evidence>
<dbReference type="VEuPathDB" id="AmoebaDB:KM1_002330"/>
<sequence length="363" mass="42538">MEKKQQEKEINYSFHQWLNWDRMNEFKQQNRSRRGLQRKVIFIIDMSLSMNQEDYQPNRITFIQTKLKEFFEEFYIDNPLSEIGLICTRNKTAEQQFPLSRNLIIQKEMKWGNCEGQMSLQISLDLAQQILSTTSNSSSREIIIVTSSITTCDPGNIYDTIETLKKTTIRCSVISFAPEMHITRLLTKVTGGDYHTIMNEKHAEDVLHTFIIPPIYKENAYEPKTIQLYIGFPKQLNVPTICECHSKIDINHFECPICGFCYCELPIQCKICNAILLLSHHFARSYHFMFPIEPFKVIAMIKPQEKCFGCGKEIDDRIEKKEEETVNVYQCKKCLKYYCDECDSFIHDVLYNCPGCESKELLN</sequence>
<evidence type="ECO:0000256" key="8">
    <source>
        <dbReference type="ARBA" id="ARBA00023163"/>
    </source>
</evidence>
<dbReference type="Gene3D" id="3.40.50.410">
    <property type="entry name" value="von Willebrand factor, type A domain"/>
    <property type="match status" value="1"/>
</dbReference>
<evidence type="ECO:0000256" key="1">
    <source>
        <dbReference type="ARBA" id="ARBA00004123"/>
    </source>
</evidence>
<dbReference type="GO" id="GO:0005675">
    <property type="term" value="C:transcription factor TFIIH holo complex"/>
    <property type="evidence" value="ECO:0007669"/>
    <property type="project" value="TreeGrafter"/>
</dbReference>
<dbReference type="SUPFAM" id="SSF53300">
    <property type="entry name" value="vWA-like"/>
    <property type="match status" value="1"/>
</dbReference>
<keyword evidence="5" id="KW-0863">Zinc-finger</keyword>
<dbReference type="VEuPathDB" id="AmoebaDB:EHI7A_021470"/>
<dbReference type="EMBL" id="BDEQ01000001">
    <property type="protein sequence ID" value="GAT92551.1"/>
    <property type="molecule type" value="Genomic_DNA"/>
</dbReference>